<gene>
    <name evidence="2" type="ORF">CR513_19320</name>
</gene>
<reference evidence="2" key="1">
    <citation type="submission" date="2018-05" db="EMBL/GenBank/DDBJ databases">
        <title>Draft genome of Mucuna pruriens seed.</title>
        <authorList>
            <person name="Nnadi N.E."/>
            <person name="Vos R."/>
            <person name="Hasami M.H."/>
            <person name="Devisetty U.K."/>
            <person name="Aguiy J.C."/>
        </authorList>
    </citation>
    <scope>NUCLEOTIDE SEQUENCE [LARGE SCALE GENOMIC DNA]</scope>
    <source>
        <strain evidence="2">JCA_2017</strain>
    </source>
</reference>
<proteinExistence type="predicted"/>
<accession>A0A371H511</accession>
<evidence type="ECO:0000256" key="1">
    <source>
        <dbReference type="SAM" id="Coils"/>
    </source>
</evidence>
<sequence>MYVGLQHKTSSLAKYQMYLSDNIKKLKNNMKRHEDNKKFLIQRIDEEEHLQRKVKEKMKDLLFVKKLHLIFAAQKLESMSDEE</sequence>
<feature type="non-terminal residue" evidence="2">
    <location>
        <position position="1"/>
    </location>
</feature>
<feature type="coiled-coil region" evidence="1">
    <location>
        <begin position="16"/>
        <end position="50"/>
    </location>
</feature>
<keyword evidence="1" id="KW-0175">Coiled coil</keyword>
<comment type="caution">
    <text evidence="2">The sequence shown here is derived from an EMBL/GenBank/DDBJ whole genome shotgun (WGS) entry which is preliminary data.</text>
</comment>
<dbReference type="AlphaFoldDB" id="A0A371H511"/>
<keyword evidence="3" id="KW-1185">Reference proteome</keyword>
<protein>
    <submittedName>
        <fullName evidence="2">Uncharacterized protein</fullName>
    </submittedName>
</protein>
<organism evidence="2 3">
    <name type="scientific">Mucuna pruriens</name>
    <name type="common">Velvet bean</name>
    <name type="synonym">Dolichos pruriens</name>
    <dbReference type="NCBI Taxonomy" id="157652"/>
    <lineage>
        <taxon>Eukaryota</taxon>
        <taxon>Viridiplantae</taxon>
        <taxon>Streptophyta</taxon>
        <taxon>Embryophyta</taxon>
        <taxon>Tracheophyta</taxon>
        <taxon>Spermatophyta</taxon>
        <taxon>Magnoliopsida</taxon>
        <taxon>eudicotyledons</taxon>
        <taxon>Gunneridae</taxon>
        <taxon>Pentapetalae</taxon>
        <taxon>rosids</taxon>
        <taxon>fabids</taxon>
        <taxon>Fabales</taxon>
        <taxon>Fabaceae</taxon>
        <taxon>Papilionoideae</taxon>
        <taxon>50 kb inversion clade</taxon>
        <taxon>NPAAA clade</taxon>
        <taxon>indigoferoid/millettioid clade</taxon>
        <taxon>Phaseoleae</taxon>
        <taxon>Mucuna</taxon>
    </lineage>
</organism>
<dbReference type="EMBL" id="QJKJ01003559">
    <property type="protein sequence ID" value="RDX97857.1"/>
    <property type="molecule type" value="Genomic_DNA"/>
</dbReference>
<evidence type="ECO:0000313" key="2">
    <source>
        <dbReference type="EMBL" id="RDX97857.1"/>
    </source>
</evidence>
<name>A0A371H511_MUCPR</name>
<evidence type="ECO:0000313" key="3">
    <source>
        <dbReference type="Proteomes" id="UP000257109"/>
    </source>
</evidence>
<dbReference type="Proteomes" id="UP000257109">
    <property type="component" value="Unassembled WGS sequence"/>
</dbReference>